<dbReference type="AlphaFoldDB" id="A0A8J4ATW9"/>
<feature type="compositionally biased region" description="Basic and acidic residues" evidence="1">
    <location>
        <begin position="102"/>
        <end position="117"/>
    </location>
</feature>
<evidence type="ECO:0000313" key="2">
    <source>
        <dbReference type="EMBL" id="GIL46962.1"/>
    </source>
</evidence>
<comment type="caution">
    <text evidence="2">The sequence shown here is derived from an EMBL/GenBank/DDBJ whole genome shotgun (WGS) entry which is preliminary data.</text>
</comment>
<evidence type="ECO:0000256" key="1">
    <source>
        <dbReference type="SAM" id="MobiDB-lite"/>
    </source>
</evidence>
<organism evidence="2 3">
    <name type="scientific">Volvox africanus</name>
    <dbReference type="NCBI Taxonomy" id="51714"/>
    <lineage>
        <taxon>Eukaryota</taxon>
        <taxon>Viridiplantae</taxon>
        <taxon>Chlorophyta</taxon>
        <taxon>core chlorophytes</taxon>
        <taxon>Chlorophyceae</taxon>
        <taxon>CS clade</taxon>
        <taxon>Chlamydomonadales</taxon>
        <taxon>Volvocaceae</taxon>
        <taxon>Volvox</taxon>
    </lineage>
</organism>
<name>A0A8J4ATW9_9CHLO</name>
<dbReference type="Proteomes" id="UP000747399">
    <property type="component" value="Unassembled WGS sequence"/>
</dbReference>
<reference evidence="2" key="1">
    <citation type="journal article" date="2021" name="Proc. Natl. Acad. Sci. U.S.A.">
        <title>Three genomes in the algal genus Volvox reveal the fate of a haploid sex-determining region after a transition to homothallism.</title>
        <authorList>
            <person name="Yamamoto K."/>
            <person name="Hamaji T."/>
            <person name="Kawai-Toyooka H."/>
            <person name="Matsuzaki R."/>
            <person name="Takahashi F."/>
            <person name="Nishimura Y."/>
            <person name="Kawachi M."/>
            <person name="Noguchi H."/>
            <person name="Minakuchi Y."/>
            <person name="Umen J.G."/>
            <person name="Toyoda A."/>
            <person name="Nozaki H."/>
        </authorList>
    </citation>
    <scope>NUCLEOTIDE SEQUENCE</scope>
    <source>
        <strain evidence="2">NIES-3780</strain>
    </source>
</reference>
<accession>A0A8J4ATW9</accession>
<gene>
    <name evidence="2" type="ORF">Vafri_3824</name>
</gene>
<dbReference type="EMBL" id="BNCO01000004">
    <property type="protein sequence ID" value="GIL46962.1"/>
    <property type="molecule type" value="Genomic_DNA"/>
</dbReference>
<keyword evidence="3" id="KW-1185">Reference proteome</keyword>
<feature type="region of interest" description="Disordered" evidence="1">
    <location>
        <begin position="90"/>
        <end position="117"/>
    </location>
</feature>
<sequence>MIFARRVGLGAVDCGGGDGLVSVVGEEGTRTSVRGLVVGGFGDGEVGGPIILHGLDVGAEGLFDGTVGAFGLAVGLGVVGRGDVEGGANMLPERLPNVSDEAGSRSKTMVDDRPGRW</sequence>
<proteinExistence type="predicted"/>
<protein>
    <submittedName>
        <fullName evidence="2">Uncharacterized protein</fullName>
    </submittedName>
</protein>
<evidence type="ECO:0000313" key="3">
    <source>
        <dbReference type="Proteomes" id="UP000747399"/>
    </source>
</evidence>